<organism evidence="2 3">
    <name type="scientific">Alkalicoccobacillus plakortidis</name>
    <dbReference type="NCBI Taxonomy" id="444060"/>
    <lineage>
        <taxon>Bacteria</taxon>
        <taxon>Bacillati</taxon>
        <taxon>Bacillota</taxon>
        <taxon>Bacilli</taxon>
        <taxon>Bacillales</taxon>
        <taxon>Bacillaceae</taxon>
        <taxon>Alkalicoccobacillus</taxon>
    </lineage>
</organism>
<dbReference type="EMBL" id="JAMQJY010000006">
    <property type="protein sequence ID" value="MCM2677738.1"/>
    <property type="molecule type" value="Genomic_DNA"/>
</dbReference>
<dbReference type="Proteomes" id="UP001203665">
    <property type="component" value="Unassembled WGS sequence"/>
</dbReference>
<dbReference type="Pfam" id="PF06114">
    <property type="entry name" value="Peptidase_M78"/>
    <property type="match status" value="1"/>
</dbReference>
<gene>
    <name evidence="2" type="ORF">NDM98_21500</name>
</gene>
<proteinExistence type="predicted"/>
<accession>A0ABT0XPB9</accession>
<keyword evidence="3" id="KW-1185">Reference proteome</keyword>
<dbReference type="InterPro" id="IPR010359">
    <property type="entry name" value="IrrE_HExxH"/>
</dbReference>
<evidence type="ECO:0000259" key="1">
    <source>
        <dbReference type="Pfam" id="PF06114"/>
    </source>
</evidence>
<protein>
    <submittedName>
        <fullName evidence="2">ImmA/IrrE family metallo-endopeptidase</fullName>
    </submittedName>
</protein>
<reference evidence="2" key="1">
    <citation type="submission" date="2022-06" db="EMBL/GenBank/DDBJ databases">
        <title>Alkalicoccobacillus porphyridii sp. nov., isolated from a marine red alga, Porphyridium purpureum and reclassification of Shouchella plakortidis and Shouchella gibsonii as Alkalicoccobacillus plakortidis comb. nov. and Alkalicoccobacillus gibsonii comb. nov.</title>
        <authorList>
            <person name="Kim K.H."/>
            <person name="Lee J.K."/>
            <person name="Han D.M."/>
            <person name="Baek J.H."/>
            <person name="Jeon C.O."/>
        </authorList>
    </citation>
    <scope>NUCLEOTIDE SEQUENCE</scope>
    <source>
        <strain evidence="2">DSM 19153</strain>
    </source>
</reference>
<dbReference type="RefSeq" id="WP_251611541.1">
    <property type="nucleotide sequence ID" value="NZ_JAMQJY010000006.1"/>
</dbReference>
<name>A0ABT0XPB9_9BACI</name>
<evidence type="ECO:0000313" key="2">
    <source>
        <dbReference type="EMBL" id="MCM2677738.1"/>
    </source>
</evidence>
<feature type="domain" description="IrrE N-terminal-like" evidence="1">
    <location>
        <begin position="39"/>
        <end position="143"/>
    </location>
</feature>
<sequence>MRFATQKDTTASKFFKQKGILTVEHLDMNYLADIFRLEIQYVKFKSKVLYRDSFTIMALTEGNSIIETRRTFFHELSHHFNHYGSQNKMDTSFRDLQESQARWLSLYYAMPLHIFEPLLIKYKDPKYLAELFELPIDMILERCETIKRERSRSEQYDVHRRKEFVHRVKSKSLQPGKVHNGTLSILNQLKNQVGKERMSNDVTRLL</sequence>
<comment type="caution">
    <text evidence="2">The sequence shown here is derived from an EMBL/GenBank/DDBJ whole genome shotgun (WGS) entry which is preliminary data.</text>
</comment>
<evidence type="ECO:0000313" key="3">
    <source>
        <dbReference type="Proteomes" id="UP001203665"/>
    </source>
</evidence>